<protein>
    <submittedName>
        <fullName evidence="9">Uncharacterized protein</fullName>
    </submittedName>
</protein>
<dbReference type="EMBL" id="CM035407">
    <property type="protein sequence ID" value="KAH7442986.1"/>
    <property type="molecule type" value="Genomic_DNA"/>
</dbReference>
<accession>A0A8T2VAK7</accession>
<feature type="transmembrane region" description="Helical" evidence="8">
    <location>
        <begin position="198"/>
        <end position="217"/>
    </location>
</feature>
<keyword evidence="5 8" id="KW-1133">Transmembrane helix</keyword>
<feature type="transmembrane region" description="Helical" evidence="8">
    <location>
        <begin position="765"/>
        <end position="783"/>
    </location>
</feature>
<sequence>MVFKLPFWISGRGSNASNASRGIDKAQGGPKANKSSKAWAWLRCGSMHEEVFWRSRLATAFRTGWACIMAGIILQVGSMHVQWVTFPIFGYVMAVTVVGESTAGKAIQDALAIITGTVQGIGLSLLVLQIMPPSHYFRSIAVSLTCIAITSFFVALPKKTPNANILHKRVMLAHCAIIYVTAVVHHEDMDRVLFPLRLAGTTVVGAVCGALALLLPYPRFATSEIHSYTKLAARISSERLRVMTDAFSSVPTSKSMALSQQAKALAKIAESTQSEIASISNDMGWEIKRLPYTSDKLQRVTRALSSLQTNLIGMQLALETELAVSVAPTKQRKLISHVMKDSLLYVSDWVSLALKHISTNINHRSPASHALITDEGNEVLSSFNEALSYMHQQGGYALNAEEFQFIHDHIETCETDDDPHSYGHTPQQDDADSNFSCSDSEMFETICNAAKEQLEHRVASSDTGREETSTIPGERASDDGPRSVSAGSLNMNMVAHMHNRVRSNSQNMDSSVQSPTMGTLLSFADQGAAYFFLFNIKKFVQGMLQLLECSENRNLPPGFIDTSQILKVKVVQQAADLQAQQLQSLSQVKVPGPHPSSTHQHISNSLKVKPIASQRKPLSEPVPRVKTEKKLCKKCSFNPSPPMGKEQKKRFSFQQFALVLKFFTPNSLQLRTAFKASLAMALGGFMGFWFNNKKGYWADITLALGYTGVAKGGSFKVAVLRTLGTVCGSVYGLMVVLLTFNYPTLRLIALVPWVVFTSFIRQSKILGYSGAVSAFTGAIVIIARTNKDSSDEEFTVIRIVEAFLGMASFVLVEILVMPRRAASMVKPEIISGFRKLQEFTSAIFESYYCEHCDLFDECKTMKELKGKEEKLRKSLSTQTALVKEAAEEPRFWFAPFPEKNFMKVVEEQKNILELLHFSVTILEEIKRAGREANISFGRTLQSFLRSTMVMLEERVVPSVFLVARMLEGKIEQVYTTQNAQNGRCVSALSYQVPDCKTNEVNEQKSMESQNLTITDYTKRNGTRHYLFADKPPSQESLFIEAFEKSVMHVAHELAILEGNVGMFPDTSSTEERNNAAFDVYCNTLYLSLGTLAFTMNRLFHHITQLEKVVHELIQEENPWVLIHHCERPKSK</sequence>
<dbReference type="Proteomes" id="UP000825935">
    <property type="component" value="Chromosome 2"/>
</dbReference>
<keyword evidence="6 8" id="KW-0472">Membrane</keyword>
<feature type="transmembrane region" description="Helical" evidence="8">
    <location>
        <begin position="795"/>
        <end position="816"/>
    </location>
</feature>
<evidence type="ECO:0000256" key="1">
    <source>
        <dbReference type="ARBA" id="ARBA00004651"/>
    </source>
</evidence>
<evidence type="ECO:0000313" key="9">
    <source>
        <dbReference type="EMBL" id="KAH7442986.1"/>
    </source>
</evidence>
<feature type="transmembrane region" description="Helical" evidence="8">
    <location>
        <begin position="110"/>
        <end position="130"/>
    </location>
</feature>
<keyword evidence="3" id="KW-1003">Cell membrane</keyword>
<name>A0A8T2VAK7_CERRI</name>
<dbReference type="InterPro" id="IPR006726">
    <property type="entry name" value="PHBA_efflux_AaeB/fusaric-R"/>
</dbReference>
<evidence type="ECO:0000256" key="4">
    <source>
        <dbReference type="ARBA" id="ARBA00022692"/>
    </source>
</evidence>
<evidence type="ECO:0000256" key="8">
    <source>
        <dbReference type="SAM" id="Phobius"/>
    </source>
</evidence>
<dbReference type="AlphaFoldDB" id="A0A8T2VAK7"/>
<dbReference type="PANTHER" id="PTHR30509:SF9">
    <property type="entry name" value="MULTIDRUG RESISTANCE PROTEIN MDTO"/>
    <property type="match status" value="1"/>
</dbReference>
<dbReference type="OrthoDB" id="68611at2759"/>
<reference evidence="9" key="1">
    <citation type="submission" date="2021-08" db="EMBL/GenBank/DDBJ databases">
        <title>WGS assembly of Ceratopteris richardii.</title>
        <authorList>
            <person name="Marchant D.B."/>
            <person name="Chen G."/>
            <person name="Jenkins J."/>
            <person name="Shu S."/>
            <person name="Leebens-Mack J."/>
            <person name="Grimwood J."/>
            <person name="Schmutz J."/>
            <person name="Soltis P."/>
            <person name="Soltis D."/>
            <person name="Chen Z.-H."/>
        </authorList>
    </citation>
    <scope>NUCLEOTIDE SEQUENCE</scope>
    <source>
        <strain evidence="9">Whitten #5841</strain>
        <tissue evidence="9">Leaf</tissue>
    </source>
</reference>
<dbReference type="GO" id="GO:0005886">
    <property type="term" value="C:plasma membrane"/>
    <property type="evidence" value="ECO:0007669"/>
    <property type="project" value="UniProtKB-SubCell"/>
</dbReference>
<evidence type="ECO:0000256" key="3">
    <source>
        <dbReference type="ARBA" id="ARBA00022475"/>
    </source>
</evidence>
<gene>
    <name evidence="9" type="ORF">KP509_02G011400</name>
</gene>
<feature type="region of interest" description="Disordered" evidence="7">
    <location>
        <begin position="14"/>
        <end position="33"/>
    </location>
</feature>
<evidence type="ECO:0000256" key="6">
    <source>
        <dbReference type="ARBA" id="ARBA00023136"/>
    </source>
</evidence>
<dbReference type="Pfam" id="PF04632">
    <property type="entry name" value="FUSC"/>
    <property type="match status" value="1"/>
</dbReference>
<evidence type="ECO:0000256" key="5">
    <source>
        <dbReference type="ARBA" id="ARBA00022989"/>
    </source>
</evidence>
<evidence type="ECO:0000313" key="10">
    <source>
        <dbReference type="Proteomes" id="UP000825935"/>
    </source>
</evidence>
<comment type="caution">
    <text evidence="9">The sequence shown here is derived from an EMBL/GenBank/DDBJ whole genome shotgun (WGS) entry which is preliminary data.</text>
</comment>
<keyword evidence="2" id="KW-0813">Transport</keyword>
<organism evidence="9 10">
    <name type="scientific">Ceratopteris richardii</name>
    <name type="common">Triangle waterfern</name>
    <dbReference type="NCBI Taxonomy" id="49495"/>
    <lineage>
        <taxon>Eukaryota</taxon>
        <taxon>Viridiplantae</taxon>
        <taxon>Streptophyta</taxon>
        <taxon>Embryophyta</taxon>
        <taxon>Tracheophyta</taxon>
        <taxon>Polypodiopsida</taxon>
        <taxon>Polypodiidae</taxon>
        <taxon>Polypodiales</taxon>
        <taxon>Pteridineae</taxon>
        <taxon>Pteridaceae</taxon>
        <taxon>Parkerioideae</taxon>
        <taxon>Ceratopteris</taxon>
    </lineage>
</organism>
<feature type="transmembrane region" description="Helical" evidence="8">
    <location>
        <begin position="136"/>
        <end position="157"/>
    </location>
</feature>
<feature type="transmembrane region" description="Helical" evidence="8">
    <location>
        <begin position="672"/>
        <end position="690"/>
    </location>
</feature>
<feature type="region of interest" description="Disordered" evidence="7">
    <location>
        <begin position="456"/>
        <end position="484"/>
    </location>
</feature>
<evidence type="ECO:0000256" key="2">
    <source>
        <dbReference type="ARBA" id="ARBA00022448"/>
    </source>
</evidence>
<feature type="compositionally biased region" description="Basic and acidic residues" evidence="7">
    <location>
        <begin position="456"/>
        <end position="468"/>
    </location>
</feature>
<keyword evidence="10" id="KW-1185">Reference proteome</keyword>
<evidence type="ECO:0000256" key="7">
    <source>
        <dbReference type="SAM" id="MobiDB-lite"/>
    </source>
</evidence>
<dbReference type="GO" id="GO:0022857">
    <property type="term" value="F:transmembrane transporter activity"/>
    <property type="evidence" value="ECO:0007669"/>
    <property type="project" value="InterPro"/>
</dbReference>
<proteinExistence type="predicted"/>
<dbReference type="PANTHER" id="PTHR30509">
    <property type="entry name" value="P-HYDROXYBENZOIC ACID EFFLUX PUMP SUBUNIT-RELATED"/>
    <property type="match status" value="1"/>
</dbReference>
<feature type="transmembrane region" description="Helical" evidence="8">
    <location>
        <begin position="169"/>
        <end position="186"/>
    </location>
</feature>
<keyword evidence="4 8" id="KW-0812">Transmembrane</keyword>
<dbReference type="EMBL" id="CM035407">
    <property type="protein sequence ID" value="KAH7442987.1"/>
    <property type="molecule type" value="Genomic_DNA"/>
</dbReference>
<dbReference type="OMA" id="HREEHIN"/>
<comment type="subcellular location">
    <subcellularLocation>
        <location evidence="1">Cell membrane</location>
        <topology evidence="1">Multi-pass membrane protein</topology>
    </subcellularLocation>
</comment>